<proteinExistence type="inferred from homology"/>
<dbReference type="AlphaFoldDB" id="A0A2W5Y9I0"/>
<reference evidence="7 8" key="1">
    <citation type="submission" date="2018-06" db="EMBL/GenBank/DDBJ databases">
        <title>Whole genome sequencing of a novel hydrocarbon degrading bacterial strain, PW21 isolated from oil contaminated produced water sample.</title>
        <authorList>
            <person name="Nagkirti P."/>
            <person name="Shaikh A."/>
            <person name="Gowdaman V."/>
            <person name="Engineer A.E."/>
            <person name="Dagar S."/>
            <person name="Dhakephalkar P.K."/>
        </authorList>
    </citation>
    <scope>NUCLEOTIDE SEQUENCE [LARGE SCALE GENOMIC DNA]</scope>
    <source>
        <strain evidence="7 8">PW21</strain>
    </source>
</reference>
<feature type="domain" description="Carbohydrate kinase FGGY C-terminal" evidence="6">
    <location>
        <begin position="257"/>
        <end position="443"/>
    </location>
</feature>
<dbReference type="EMBL" id="QKWH01000001">
    <property type="protein sequence ID" value="PZR55324.1"/>
    <property type="molecule type" value="Genomic_DNA"/>
</dbReference>
<dbReference type="Gene3D" id="3.30.420.40">
    <property type="match status" value="2"/>
</dbReference>
<dbReference type="InterPro" id="IPR018484">
    <property type="entry name" value="FGGY_N"/>
</dbReference>
<sequence length="495" mass="50646">MTGAGGALGLGIDLGTTSVKVLLLDEVGSTVASASHHHGIDPTSSGVQADPERWWDSLRTALAALAAEADLARVAAVGLSGNMSAVVLVDDQVRPVAPALLLADQRGTDEITALDPPLRRDLAARTGNEPQAVFSLSSLLWWQARDLDVLRSAQHYLSAKDFLRARLTGEVATDPTDAYNSLLLRPGTWEWDEGTIQALGLPRRIFPPVLPSTALGGRTTRTAARETGIPAGVPVAVGAGDMAAALAGTAGLDAGDAAVSLGTSATVMAVLGAGARPDVGPRATGTVTYHPTADGSWFALGSLLTGGLVVNWLRSTVGADAIAQAPADPDADDPLMFMPYLAGTGSPDFDSAATGTLLGVTPTTTPPRLVAAALEAVAFDVARLLDLLADGPAGGYRRVVLSGGGSRIGAWPQIIADVTRLPVHVLDEPDLSAVGAAVLGWAAAGVYVAPPAAGTEIAPRAATAAAWDRRRARYERLRGQALALGRQTASGPSRP</sequence>
<keyword evidence="2" id="KW-0859">Xylose metabolism</keyword>
<dbReference type="PANTHER" id="PTHR43095:SF5">
    <property type="entry name" value="XYLULOSE KINASE"/>
    <property type="match status" value="1"/>
</dbReference>
<keyword evidence="4" id="KW-0418">Kinase</keyword>
<dbReference type="Pfam" id="PF02782">
    <property type="entry name" value="FGGY_C"/>
    <property type="match status" value="1"/>
</dbReference>
<keyword evidence="2" id="KW-0119">Carbohydrate metabolism</keyword>
<comment type="caution">
    <text evidence="7">The sequence shown here is derived from an EMBL/GenBank/DDBJ whole genome shotgun (WGS) entry which is preliminary data.</text>
</comment>
<comment type="similarity">
    <text evidence="1">Belongs to the FGGY kinase family.</text>
</comment>
<dbReference type="InterPro" id="IPR018485">
    <property type="entry name" value="FGGY_C"/>
</dbReference>
<accession>A0A2W5Y9I0</accession>
<feature type="domain" description="Carbohydrate kinase FGGY N-terminal" evidence="5">
    <location>
        <begin position="10"/>
        <end position="248"/>
    </location>
</feature>
<evidence type="ECO:0000256" key="3">
    <source>
        <dbReference type="ARBA" id="ARBA00022679"/>
    </source>
</evidence>
<evidence type="ECO:0000256" key="1">
    <source>
        <dbReference type="ARBA" id="ARBA00009156"/>
    </source>
</evidence>
<dbReference type="PIRSF" id="PIRSF000538">
    <property type="entry name" value="GlpK"/>
    <property type="match status" value="1"/>
</dbReference>
<evidence type="ECO:0000256" key="4">
    <source>
        <dbReference type="ARBA" id="ARBA00022777"/>
    </source>
</evidence>
<dbReference type="PANTHER" id="PTHR43095">
    <property type="entry name" value="SUGAR KINASE"/>
    <property type="match status" value="1"/>
</dbReference>
<evidence type="ECO:0000259" key="5">
    <source>
        <dbReference type="Pfam" id="PF00370"/>
    </source>
</evidence>
<keyword evidence="8" id="KW-1185">Reference proteome</keyword>
<name>A0A2W5Y9I0_9MICO</name>
<dbReference type="GO" id="GO:0042732">
    <property type="term" value="P:D-xylose metabolic process"/>
    <property type="evidence" value="ECO:0007669"/>
    <property type="project" value="UniProtKB-KW"/>
</dbReference>
<gene>
    <name evidence="7" type="ORF">DNL40_02835</name>
</gene>
<dbReference type="GO" id="GO:0016301">
    <property type="term" value="F:kinase activity"/>
    <property type="evidence" value="ECO:0007669"/>
    <property type="project" value="UniProtKB-KW"/>
</dbReference>
<dbReference type="InterPro" id="IPR050406">
    <property type="entry name" value="FGGY_Carb_Kinase"/>
</dbReference>
<dbReference type="RefSeq" id="WP_111249688.1">
    <property type="nucleotide sequence ID" value="NZ_QKWH01000001.1"/>
</dbReference>
<dbReference type="Pfam" id="PF00370">
    <property type="entry name" value="FGGY_N"/>
    <property type="match status" value="1"/>
</dbReference>
<dbReference type="Proteomes" id="UP000248783">
    <property type="component" value="Unassembled WGS sequence"/>
</dbReference>
<evidence type="ECO:0000256" key="2">
    <source>
        <dbReference type="ARBA" id="ARBA00022629"/>
    </source>
</evidence>
<keyword evidence="3" id="KW-0808">Transferase</keyword>
<evidence type="ECO:0000259" key="6">
    <source>
        <dbReference type="Pfam" id="PF02782"/>
    </source>
</evidence>
<dbReference type="SUPFAM" id="SSF53067">
    <property type="entry name" value="Actin-like ATPase domain"/>
    <property type="match status" value="2"/>
</dbReference>
<evidence type="ECO:0000313" key="7">
    <source>
        <dbReference type="EMBL" id="PZR55324.1"/>
    </source>
</evidence>
<protein>
    <recommendedName>
        <fullName evidence="9">Xylulokinase</fullName>
    </recommendedName>
</protein>
<dbReference type="InterPro" id="IPR043129">
    <property type="entry name" value="ATPase_NBD"/>
</dbReference>
<evidence type="ECO:0000313" key="8">
    <source>
        <dbReference type="Proteomes" id="UP000248783"/>
    </source>
</evidence>
<evidence type="ECO:0008006" key="9">
    <source>
        <dbReference type="Google" id="ProtNLM"/>
    </source>
</evidence>
<organism evidence="7 8">
    <name type="scientific">Xylanimonas oleitrophica</name>
    <dbReference type="NCBI Taxonomy" id="2607479"/>
    <lineage>
        <taxon>Bacteria</taxon>
        <taxon>Bacillati</taxon>
        <taxon>Actinomycetota</taxon>
        <taxon>Actinomycetes</taxon>
        <taxon>Micrococcales</taxon>
        <taxon>Promicromonosporaceae</taxon>
        <taxon>Xylanimonas</taxon>
    </lineage>
</organism>
<dbReference type="InterPro" id="IPR000577">
    <property type="entry name" value="Carb_kinase_FGGY"/>
</dbReference>